<comment type="caution">
    <text evidence="1">The sequence shown here is derived from an EMBL/GenBank/DDBJ whole genome shotgun (WGS) entry which is preliminary data.</text>
</comment>
<protein>
    <submittedName>
        <fullName evidence="1">17350_t:CDS:1</fullName>
    </submittedName>
</protein>
<keyword evidence="2" id="KW-1185">Reference proteome</keyword>
<gene>
    <name evidence="1" type="ORF">ACOLOM_LOCUS9832</name>
</gene>
<name>A0ACA9P9Q1_9GLOM</name>
<reference evidence="1" key="1">
    <citation type="submission" date="2021-06" db="EMBL/GenBank/DDBJ databases">
        <authorList>
            <person name="Kallberg Y."/>
            <person name="Tangrot J."/>
            <person name="Rosling A."/>
        </authorList>
    </citation>
    <scope>NUCLEOTIDE SEQUENCE</scope>
    <source>
        <strain evidence="1">CL356</strain>
    </source>
</reference>
<proteinExistence type="predicted"/>
<evidence type="ECO:0000313" key="2">
    <source>
        <dbReference type="Proteomes" id="UP000789525"/>
    </source>
</evidence>
<dbReference type="EMBL" id="CAJVPT010029499">
    <property type="protein sequence ID" value="CAG8691056.1"/>
    <property type="molecule type" value="Genomic_DNA"/>
</dbReference>
<organism evidence="1 2">
    <name type="scientific">Acaulospora colombiana</name>
    <dbReference type="NCBI Taxonomy" id="27376"/>
    <lineage>
        <taxon>Eukaryota</taxon>
        <taxon>Fungi</taxon>
        <taxon>Fungi incertae sedis</taxon>
        <taxon>Mucoromycota</taxon>
        <taxon>Glomeromycotina</taxon>
        <taxon>Glomeromycetes</taxon>
        <taxon>Diversisporales</taxon>
        <taxon>Acaulosporaceae</taxon>
        <taxon>Acaulospora</taxon>
    </lineage>
</organism>
<accession>A0ACA9P9Q1</accession>
<dbReference type="Proteomes" id="UP000789525">
    <property type="component" value="Unassembled WGS sequence"/>
</dbReference>
<feature type="non-terminal residue" evidence="1">
    <location>
        <position position="230"/>
    </location>
</feature>
<evidence type="ECO:0000313" key="1">
    <source>
        <dbReference type="EMBL" id="CAG8691056.1"/>
    </source>
</evidence>
<sequence>MPPSSMDTQSPFNQLPSMHKSTSPIVDDRNVDVGTPGTTPSFVQTTAAGRPSVLTDVPKEAQSPSKAPYSSPFEGYSASNLTTEQGSFRQLAARMNGTLSKDEDSILVQHGRDQRRYVANAPIRPIQQATIGAIGDGRRFPTVEGYSLPAEIEQTALLLRSLDITPPPSGLLGLPPSPMDSTLQRVPPLDTSNYGLHLRSLELPSTIPSMYNSFAGYSDTPVTMSPATPT</sequence>